<feature type="transmembrane region" description="Helical" evidence="2">
    <location>
        <begin position="273"/>
        <end position="297"/>
    </location>
</feature>
<feature type="transmembrane region" description="Helical" evidence="2">
    <location>
        <begin position="181"/>
        <end position="199"/>
    </location>
</feature>
<feature type="transmembrane region" description="Helical" evidence="2">
    <location>
        <begin position="309"/>
        <end position="332"/>
    </location>
</feature>
<dbReference type="EMBL" id="CP127173">
    <property type="protein sequence ID" value="WIV58765.1"/>
    <property type="molecule type" value="Genomic_DNA"/>
</dbReference>
<protein>
    <submittedName>
        <fullName evidence="3">Uncharacterized protein</fullName>
    </submittedName>
</protein>
<feature type="compositionally biased region" description="Pro residues" evidence="1">
    <location>
        <begin position="1"/>
        <end position="11"/>
    </location>
</feature>
<name>A0ABY8XTJ5_9PSEU</name>
<reference evidence="3 4" key="1">
    <citation type="submission" date="2023-06" db="EMBL/GenBank/DDBJ databases">
        <authorList>
            <person name="Oyuntsetseg B."/>
            <person name="Kim S.B."/>
        </authorList>
    </citation>
    <scope>NUCLEOTIDE SEQUENCE [LARGE SCALE GENOMIC DNA]</scope>
    <source>
        <strain evidence="3 4">2-2</strain>
    </source>
</reference>
<evidence type="ECO:0000313" key="3">
    <source>
        <dbReference type="EMBL" id="WIV58765.1"/>
    </source>
</evidence>
<feature type="transmembrane region" description="Helical" evidence="2">
    <location>
        <begin position="242"/>
        <end position="261"/>
    </location>
</feature>
<proteinExistence type="predicted"/>
<feature type="compositionally biased region" description="Pro residues" evidence="1">
    <location>
        <begin position="125"/>
        <end position="139"/>
    </location>
</feature>
<evidence type="ECO:0000313" key="4">
    <source>
        <dbReference type="Proteomes" id="UP001227101"/>
    </source>
</evidence>
<feature type="region of interest" description="Disordered" evidence="1">
    <location>
        <begin position="1"/>
        <end position="88"/>
    </location>
</feature>
<keyword evidence="2" id="KW-0812">Transmembrane</keyword>
<evidence type="ECO:0000256" key="1">
    <source>
        <dbReference type="SAM" id="MobiDB-lite"/>
    </source>
</evidence>
<gene>
    <name evidence="3" type="ORF">QP939_09110</name>
</gene>
<sequence>MDRPSQDPPDPSAAESPLSFPVEAPRLSGVEPGGGAPPDFPVEAPRPASLEFPAEVARPGGGEPLSYPVEAALPGPTYPAEVAPPAPLDFPVEAPRPEPLAFPAEAAQPTPPTFAAGATQAAPSAFPPPPQGAEPPQQLPFPVAEIPGVVAVPQPVAANPEPPVTPGEPAPSGLLRLVPPLLAAAAALMAALGVFLPLFRVEQRMGRGQRFFQAPLTVTETAWGTRTDFPGQEAIDQGGPPVGIPLIAAVVLLVVAAVLAFSRPDRPLGRWLLAAGAFFTAGVVFTVGMSGLGWSAIADAAEFEVSTAAGMWLLIGATVLAAAAAVVAALLVKNRGWADPALAYSDTPTPPSGVAITVLPPDEPPLP</sequence>
<dbReference type="RefSeq" id="WP_285456189.1">
    <property type="nucleotide sequence ID" value="NZ_CP127173.1"/>
</dbReference>
<keyword evidence="2" id="KW-0472">Membrane</keyword>
<keyword evidence="4" id="KW-1185">Reference proteome</keyword>
<accession>A0ABY8XTJ5</accession>
<keyword evidence="2" id="KW-1133">Transmembrane helix</keyword>
<dbReference type="Proteomes" id="UP001227101">
    <property type="component" value="Chromosome"/>
</dbReference>
<organism evidence="3 4">
    <name type="scientific">Amycolatopsis nalaikhensis</name>
    <dbReference type="NCBI Taxonomy" id="715472"/>
    <lineage>
        <taxon>Bacteria</taxon>
        <taxon>Bacillati</taxon>
        <taxon>Actinomycetota</taxon>
        <taxon>Actinomycetes</taxon>
        <taxon>Pseudonocardiales</taxon>
        <taxon>Pseudonocardiaceae</taxon>
        <taxon>Amycolatopsis</taxon>
    </lineage>
</organism>
<feature type="region of interest" description="Disordered" evidence="1">
    <location>
        <begin position="102"/>
        <end position="140"/>
    </location>
</feature>
<evidence type="ECO:0000256" key="2">
    <source>
        <dbReference type="SAM" id="Phobius"/>
    </source>
</evidence>